<dbReference type="PANTHER" id="PTHR34217">
    <property type="entry name" value="METAL-DEPENDENT CARBOXYPEPTIDASE"/>
    <property type="match status" value="1"/>
</dbReference>
<dbReference type="PANTHER" id="PTHR34217:SF1">
    <property type="entry name" value="CARBOXYPEPTIDASE 1"/>
    <property type="match status" value="1"/>
</dbReference>
<keyword evidence="1" id="KW-0482">Metalloprotease</keyword>
<dbReference type="Proteomes" id="UP001056035">
    <property type="component" value="Chromosome"/>
</dbReference>
<name>A0ABY5DWN5_9ACTN</name>
<keyword evidence="1 2" id="KW-0121">Carboxypeptidase</keyword>
<keyword evidence="1" id="KW-0378">Hydrolase</keyword>
<keyword evidence="1" id="KW-0479">Metal-binding</keyword>
<evidence type="ECO:0000313" key="3">
    <source>
        <dbReference type="Proteomes" id="UP001056035"/>
    </source>
</evidence>
<comment type="function">
    <text evidence="1">Broad specificity carboxypetidase that releases amino acids sequentially from the C-terminus, including neutral, aromatic, polar and basic residues.</text>
</comment>
<comment type="catalytic activity">
    <reaction evidence="1">
        <text>Release of a C-terminal amino acid with broad specificity, except for -Pro.</text>
        <dbReference type="EC" id="3.4.17.19"/>
    </reaction>
</comment>
<keyword evidence="1" id="KW-0645">Protease</keyword>
<gene>
    <name evidence="2" type="ORF">NBH00_03495</name>
</gene>
<accession>A0ABY5DWN5</accession>
<dbReference type="Pfam" id="PF02074">
    <property type="entry name" value="Peptidase_M32"/>
    <property type="match status" value="1"/>
</dbReference>
<evidence type="ECO:0000256" key="1">
    <source>
        <dbReference type="PIRNR" id="PIRNR006615"/>
    </source>
</evidence>
<keyword evidence="3" id="KW-1185">Reference proteome</keyword>
<dbReference type="SUPFAM" id="SSF55486">
    <property type="entry name" value="Metalloproteases ('zincins'), catalytic domain"/>
    <property type="match status" value="1"/>
</dbReference>
<dbReference type="EMBL" id="CP098502">
    <property type="protein sequence ID" value="UTI65282.1"/>
    <property type="molecule type" value="Genomic_DNA"/>
</dbReference>
<dbReference type="PROSITE" id="PS52034">
    <property type="entry name" value="PEPTIDASE_M32"/>
    <property type="match status" value="1"/>
</dbReference>
<organism evidence="2 3">
    <name type="scientific">Paraconexibacter antarcticus</name>
    <dbReference type="NCBI Taxonomy" id="2949664"/>
    <lineage>
        <taxon>Bacteria</taxon>
        <taxon>Bacillati</taxon>
        <taxon>Actinomycetota</taxon>
        <taxon>Thermoleophilia</taxon>
        <taxon>Solirubrobacterales</taxon>
        <taxon>Paraconexibacteraceae</taxon>
        <taxon>Paraconexibacter</taxon>
    </lineage>
</organism>
<reference evidence="2 3" key="1">
    <citation type="submission" date="2022-06" db="EMBL/GenBank/DDBJ databases">
        <title>Paraconexibacter antarcticus.</title>
        <authorList>
            <person name="Kim C.S."/>
        </authorList>
    </citation>
    <scope>NUCLEOTIDE SEQUENCE [LARGE SCALE GENOMIC DNA]</scope>
    <source>
        <strain evidence="2 3">02-257</strain>
    </source>
</reference>
<dbReference type="PRINTS" id="PR00998">
    <property type="entry name" value="CRBOXYPTASET"/>
</dbReference>
<dbReference type="InterPro" id="IPR001333">
    <property type="entry name" value="Peptidase_M32_Taq"/>
</dbReference>
<dbReference type="CDD" id="cd06460">
    <property type="entry name" value="M32_Taq"/>
    <property type="match status" value="1"/>
</dbReference>
<evidence type="ECO:0000313" key="2">
    <source>
        <dbReference type="EMBL" id="UTI65282.1"/>
    </source>
</evidence>
<protein>
    <recommendedName>
        <fullName evidence="1">Metal-dependent carboxypeptidase</fullName>
        <ecNumber evidence="1">3.4.17.19</ecNumber>
    </recommendedName>
</protein>
<dbReference type="PIRSF" id="PIRSF006615">
    <property type="entry name" value="Zn_crbxpep_Taq"/>
    <property type="match status" value="1"/>
</dbReference>
<sequence length="505" mass="55674">MPSPDPTSTAGTLEVLRERLGELDDLRHASSLAGWDEQTMMPPGGAAARGEVLATLGRLAHEKLTDPALTALLDRLGAAEDLGETDARMVAAVARDADRARRVPDRLIADIARQTTLAQVAWHEARAADDFALFRPALERHVELRGELAACFPEAAHPYDALLHNFEPDLTTERVRTVFAELKEGLVPLIREIAAAGPPPRLPGPFPVEQQRILAAEIARAQGFDDEHWRLDLAVHPFAMSLGSSDIRVTCRYDESGLMGPFAVMHEIGHGLYERQVDPALERTTVGTGVSLGIHESQSRLWENLVGRSEAFWRHWHPRMLELFGADALGGTDLAGFLRAVNAVHPSLIRVEADEATYSLHVILRFELEVALMEGTLAVADLETAWNEKTKELLGLDVPSAKVGVLQDIHWAYGELGYFPTYAIGNIVAAQLWQVIRRDLPGLDDDLARGETLALREWLREHIHRHGCLYTPGELLRGATGADLDARPFLEHLRAKYSALYGLTA</sequence>
<dbReference type="Gene3D" id="1.10.1370.30">
    <property type="match status" value="1"/>
</dbReference>
<dbReference type="RefSeq" id="WP_254571968.1">
    <property type="nucleotide sequence ID" value="NZ_CP098502.1"/>
</dbReference>
<dbReference type="EC" id="3.4.17.19" evidence="1"/>
<dbReference type="GO" id="GO:0004180">
    <property type="term" value="F:carboxypeptidase activity"/>
    <property type="evidence" value="ECO:0007669"/>
    <property type="project" value="UniProtKB-KW"/>
</dbReference>
<comment type="similarity">
    <text evidence="1">Belongs to the peptidase M32 family.</text>
</comment>
<proteinExistence type="inferred from homology"/>